<keyword evidence="1 2" id="KW-0238">DNA-binding</keyword>
<dbReference type="PANTHER" id="PTHR33449">
    <property type="entry name" value="NUCLEOID-ASSOCIATED PROTEIN YBAB"/>
    <property type="match status" value="1"/>
</dbReference>
<dbReference type="FunCoup" id="D1C6F6">
    <property type="interactions" value="269"/>
</dbReference>
<evidence type="ECO:0000313" key="3">
    <source>
        <dbReference type="EMBL" id="ACZ39581.1"/>
    </source>
</evidence>
<dbReference type="SUPFAM" id="SSF82607">
    <property type="entry name" value="YbaB-like"/>
    <property type="match status" value="1"/>
</dbReference>
<dbReference type="InterPro" id="IPR004401">
    <property type="entry name" value="YbaB/EbfC"/>
</dbReference>
<organism evidence="3 4">
    <name type="scientific">Sphaerobacter thermophilus (strain ATCC 49802 / DSM 20745 / KCCM 41009 / NCIMB 13125 / S 6022)</name>
    <dbReference type="NCBI Taxonomy" id="479434"/>
    <lineage>
        <taxon>Bacteria</taxon>
        <taxon>Pseudomonadati</taxon>
        <taxon>Thermomicrobiota</taxon>
        <taxon>Thermomicrobia</taxon>
        <taxon>Sphaerobacterales</taxon>
        <taxon>Sphaerobacterineae</taxon>
        <taxon>Sphaerobacteraceae</taxon>
        <taxon>Sphaerobacter</taxon>
    </lineage>
</organism>
<comment type="subunit">
    <text evidence="2">Homodimer.</text>
</comment>
<dbReference type="HOGENOM" id="CLU_140930_1_0_0"/>
<dbReference type="Gene3D" id="3.30.1310.10">
    <property type="entry name" value="Nucleoid-associated protein YbaB-like domain"/>
    <property type="match status" value="1"/>
</dbReference>
<dbReference type="InParanoid" id="D1C6F6"/>
<gene>
    <name evidence="3" type="ordered locus">Sthe_2155</name>
</gene>
<comment type="subcellular location">
    <subcellularLocation>
        <location evidence="2">Cytoplasm</location>
        <location evidence="2">Nucleoid</location>
    </subcellularLocation>
</comment>
<dbReference type="PIRSF" id="PIRSF004555">
    <property type="entry name" value="UCP004555"/>
    <property type="match status" value="1"/>
</dbReference>
<accession>D1C6F6</accession>
<dbReference type="KEGG" id="sti:Sthe_2155"/>
<dbReference type="Pfam" id="PF02575">
    <property type="entry name" value="YbaB_DNA_bd"/>
    <property type="match status" value="1"/>
</dbReference>
<keyword evidence="2" id="KW-0963">Cytoplasm</keyword>
<dbReference type="OrthoDB" id="9795263at2"/>
<dbReference type="HAMAP" id="MF_00274">
    <property type="entry name" value="DNA_YbaB_EbfC"/>
    <property type="match status" value="1"/>
</dbReference>
<dbReference type="RefSeq" id="WP_012872627.1">
    <property type="nucleotide sequence ID" value="NC_013523.1"/>
</dbReference>
<dbReference type="AlphaFoldDB" id="D1C6F6"/>
<protein>
    <recommendedName>
        <fullName evidence="2">Nucleoid-associated protein Sthe_2155</fullName>
    </recommendedName>
</protein>
<dbReference type="NCBIfam" id="TIGR00103">
    <property type="entry name" value="DNA_YbaB_EbfC"/>
    <property type="match status" value="1"/>
</dbReference>
<dbReference type="Proteomes" id="UP000002027">
    <property type="component" value="Chromosome 1"/>
</dbReference>
<sequence length="102" mass="10882">MQPNMKMLQQMQNRLLKMQQELEEATVEGSAGGGAVRVVVNGTRSVKSVSIDPEAVDPDDIEILEDMVLTAINDAMAKAEQLAAEKMGAITGGLNLNIPGIM</sequence>
<reference evidence="4" key="1">
    <citation type="submission" date="2009-11" db="EMBL/GenBank/DDBJ databases">
        <title>The complete chromosome 1 of Sphaerobacter thermophilus DSM 20745.</title>
        <authorList>
            <person name="Lucas S."/>
            <person name="Copeland A."/>
            <person name="Lapidus A."/>
            <person name="Glavina del Rio T."/>
            <person name="Dalin E."/>
            <person name="Tice H."/>
            <person name="Bruce D."/>
            <person name="Goodwin L."/>
            <person name="Pitluck S."/>
            <person name="Kyrpides N."/>
            <person name="Mavromatis K."/>
            <person name="Ivanova N."/>
            <person name="Mikhailova N."/>
            <person name="LaButti K.M."/>
            <person name="Clum A."/>
            <person name="Sun H.I."/>
            <person name="Brettin T."/>
            <person name="Detter J.C."/>
            <person name="Han C."/>
            <person name="Larimer F."/>
            <person name="Land M."/>
            <person name="Hauser L."/>
            <person name="Markowitz V."/>
            <person name="Cheng J.F."/>
            <person name="Hugenholtz P."/>
            <person name="Woyke T."/>
            <person name="Wu D."/>
            <person name="Steenblock K."/>
            <person name="Schneider S."/>
            <person name="Pukall R."/>
            <person name="Goeker M."/>
            <person name="Klenk H.P."/>
            <person name="Eisen J.A."/>
        </authorList>
    </citation>
    <scope>NUCLEOTIDE SEQUENCE [LARGE SCALE GENOMIC DNA]</scope>
    <source>
        <strain evidence="4">ATCC 49802 / DSM 20745 / S 6022</strain>
    </source>
</reference>
<proteinExistence type="inferred from homology"/>
<comment type="similarity">
    <text evidence="2">Belongs to the YbaB/EbfC family.</text>
</comment>
<dbReference type="eggNOG" id="COG0718">
    <property type="taxonomic scope" value="Bacteria"/>
</dbReference>
<dbReference type="PANTHER" id="PTHR33449:SF1">
    <property type="entry name" value="NUCLEOID-ASSOCIATED PROTEIN YBAB"/>
    <property type="match status" value="1"/>
</dbReference>
<evidence type="ECO:0000256" key="2">
    <source>
        <dbReference type="HAMAP-Rule" id="MF_00274"/>
    </source>
</evidence>
<dbReference type="EMBL" id="CP001823">
    <property type="protein sequence ID" value="ACZ39581.1"/>
    <property type="molecule type" value="Genomic_DNA"/>
</dbReference>
<dbReference type="GO" id="GO:0005829">
    <property type="term" value="C:cytosol"/>
    <property type="evidence" value="ECO:0007669"/>
    <property type="project" value="TreeGrafter"/>
</dbReference>
<dbReference type="STRING" id="479434.Sthe_2155"/>
<evidence type="ECO:0000256" key="1">
    <source>
        <dbReference type="ARBA" id="ARBA00023125"/>
    </source>
</evidence>
<reference evidence="3 4" key="2">
    <citation type="journal article" date="2010" name="Stand. Genomic Sci.">
        <title>Complete genome sequence of Desulfohalobium retbaense type strain (HR(100)).</title>
        <authorList>
            <person name="Spring S."/>
            <person name="Nolan M."/>
            <person name="Lapidus A."/>
            <person name="Glavina Del Rio T."/>
            <person name="Copeland A."/>
            <person name="Tice H."/>
            <person name="Cheng J.F."/>
            <person name="Lucas S."/>
            <person name="Land M."/>
            <person name="Chen F."/>
            <person name="Bruce D."/>
            <person name="Goodwin L."/>
            <person name="Pitluck S."/>
            <person name="Ivanova N."/>
            <person name="Mavromatis K."/>
            <person name="Mikhailova N."/>
            <person name="Pati A."/>
            <person name="Chen A."/>
            <person name="Palaniappan K."/>
            <person name="Hauser L."/>
            <person name="Chang Y.J."/>
            <person name="Jeffries C.D."/>
            <person name="Munk C."/>
            <person name="Kiss H."/>
            <person name="Chain P."/>
            <person name="Han C."/>
            <person name="Brettin T."/>
            <person name="Detter J.C."/>
            <person name="Schuler E."/>
            <person name="Goker M."/>
            <person name="Rohde M."/>
            <person name="Bristow J."/>
            <person name="Eisen J.A."/>
            <person name="Markowitz V."/>
            <person name="Hugenholtz P."/>
            <person name="Kyrpides N.C."/>
            <person name="Klenk H.P."/>
        </authorList>
    </citation>
    <scope>NUCLEOTIDE SEQUENCE [LARGE SCALE GENOMIC DNA]</scope>
    <source>
        <strain evidence="4">ATCC 49802 / DSM 20745 / S 6022</strain>
    </source>
</reference>
<keyword evidence="4" id="KW-1185">Reference proteome</keyword>
<dbReference type="GO" id="GO:0043590">
    <property type="term" value="C:bacterial nucleoid"/>
    <property type="evidence" value="ECO:0007669"/>
    <property type="project" value="UniProtKB-UniRule"/>
</dbReference>
<evidence type="ECO:0000313" key="4">
    <source>
        <dbReference type="Proteomes" id="UP000002027"/>
    </source>
</evidence>
<name>D1C6F6_SPHTD</name>
<dbReference type="InterPro" id="IPR036894">
    <property type="entry name" value="YbaB-like_sf"/>
</dbReference>
<comment type="function">
    <text evidence="2">Binds to DNA and alters its conformation. May be involved in regulation of gene expression, nucleoid organization and DNA protection.</text>
</comment>
<dbReference type="GO" id="GO:0003677">
    <property type="term" value="F:DNA binding"/>
    <property type="evidence" value="ECO:0007669"/>
    <property type="project" value="UniProtKB-UniRule"/>
</dbReference>